<dbReference type="PANTHER" id="PTHR24567:SF74">
    <property type="entry name" value="HTH-TYPE TRANSCRIPTIONAL REGULATOR ARCR"/>
    <property type="match status" value="1"/>
</dbReference>
<dbReference type="OrthoDB" id="9784809at2"/>
<reference evidence="2 3" key="1">
    <citation type="submission" date="2016-10" db="EMBL/GenBank/DDBJ databases">
        <authorList>
            <person name="de Groot N.N."/>
        </authorList>
    </citation>
    <scope>NUCLEOTIDE SEQUENCE [LARGE SCALE GENOMIC DNA]</scope>
    <source>
        <strain evidence="2 3">DSM 7343</strain>
    </source>
</reference>
<dbReference type="InterPro" id="IPR050397">
    <property type="entry name" value="Env_Response_Regulators"/>
</dbReference>
<evidence type="ECO:0000313" key="3">
    <source>
        <dbReference type="Proteomes" id="UP000199409"/>
    </source>
</evidence>
<gene>
    <name evidence="2" type="ORF">SAMN05660420_02304</name>
</gene>
<dbReference type="InterPro" id="IPR018490">
    <property type="entry name" value="cNMP-bd_dom_sf"/>
</dbReference>
<evidence type="ECO:0000259" key="1">
    <source>
        <dbReference type="PROSITE" id="PS50042"/>
    </source>
</evidence>
<dbReference type="SMART" id="SM00100">
    <property type="entry name" value="cNMP"/>
    <property type="match status" value="1"/>
</dbReference>
<dbReference type="Proteomes" id="UP000199409">
    <property type="component" value="Unassembled WGS sequence"/>
</dbReference>
<accession>A0A1H4BP03</accession>
<dbReference type="GO" id="GO:0003700">
    <property type="term" value="F:DNA-binding transcription factor activity"/>
    <property type="evidence" value="ECO:0007669"/>
    <property type="project" value="TreeGrafter"/>
</dbReference>
<dbReference type="PROSITE" id="PS50042">
    <property type="entry name" value="CNMP_BINDING_3"/>
    <property type="match status" value="1"/>
</dbReference>
<dbReference type="Pfam" id="PF00027">
    <property type="entry name" value="cNMP_binding"/>
    <property type="match status" value="1"/>
</dbReference>
<dbReference type="SUPFAM" id="SSF51206">
    <property type="entry name" value="cAMP-binding domain-like"/>
    <property type="match status" value="1"/>
</dbReference>
<dbReference type="GO" id="GO:0005829">
    <property type="term" value="C:cytosol"/>
    <property type="evidence" value="ECO:0007669"/>
    <property type="project" value="TreeGrafter"/>
</dbReference>
<dbReference type="RefSeq" id="WP_092348468.1">
    <property type="nucleotide sequence ID" value="NZ_FNQN01000006.1"/>
</dbReference>
<dbReference type="CDD" id="cd00038">
    <property type="entry name" value="CAP_ED"/>
    <property type="match status" value="1"/>
</dbReference>
<keyword evidence="3" id="KW-1185">Reference proteome</keyword>
<dbReference type="PANTHER" id="PTHR24567">
    <property type="entry name" value="CRP FAMILY TRANSCRIPTIONAL REGULATORY PROTEIN"/>
    <property type="match status" value="1"/>
</dbReference>
<dbReference type="InterPro" id="IPR000595">
    <property type="entry name" value="cNMP-bd_dom"/>
</dbReference>
<dbReference type="AlphaFoldDB" id="A0A1H4BP03"/>
<proteinExistence type="predicted"/>
<dbReference type="STRING" id="37625.SAMN05660420_02304"/>
<evidence type="ECO:0000313" key="2">
    <source>
        <dbReference type="EMBL" id="SEA49850.1"/>
    </source>
</evidence>
<dbReference type="EMBL" id="FNQN01000006">
    <property type="protein sequence ID" value="SEA49850.1"/>
    <property type="molecule type" value="Genomic_DNA"/>
</dbReference>
<organism evidence="2 3">
    <name type="scientific">Desulfuromusa kysingii</name>
    <dbReference type="NCBI Taxonomy" id="37625"/>
    <lineage>
        <taxon>Bacteria</taxon>
        <taxon>Pseudomonadati</taxon>
        <taxon>Thermodesulfobacteriota</taxon>
        <taxon>Desulfuromonadia</taxon>
        <taxon>Desulfuromonadales</taxon>
        <taxon>Geopsychrobacteraceae</taxon>
        <taxon>Desulfuromusa</taxon>
    </lineage>
</organism>
<sequence length="158" mass="17630">MSLVNLTELSGSPLFEGLAAKEIEYLGSIFTAKQIAEGKTVFVENMPGESLYLIQQGTVKISQMLAEVDEVDLMTLTSGDVFGEMAVIDGGNRQVRARISENATLFILHRSRFNTLVSEHPRLGLQLTLNIVRLFSARIRRAKKDYRAMLTVSLARKR</sequence>
<name>A0A1H4BP03_9BACT</name>
<dbReference type="Gene3D" id="2.60.120.10">
    <property type="entry name" value="Jelly Rolls"/>
    <property type="match status" value="1"/>
</dbReference>
<protein>
    <submittedName>
        <fullName evidence="2">Cyclic nucleotide-binding domain-containing protein</fullName>
    </submittedName>
</protein>
<feature type="domain" description="Cyclic nucleotide-binding" evidence="1">
    <location>
        <begin position="14"/>
        <end position="117"/>
    </location>
</feature>
<dbReference type="InterPro" id="IPR014710">
    <property type="entry name" value="RmlC-like_jellyroll"/>
</dbReference>